<comment type="caution">
    <text evidence="1">The sequence shown here is derived from an EMBL/GenBank/DDBJ whole genome shotgun (WGS) entry which is preliminary data.</text>
</comment>
<dbReference type="Proteomes" id="UP000578077">
    <property type="component" value="Unassembled WGS sequence"/>
</dbReference>
<dbReference type="SUPFAM" id="SSF50475">
    <property type="entry name" value="FMN-binding split barrel"/>
    <property type="match status" value="1"/>
</dbReference>
<name>A0A841EFG8_9ACTN</name>
<dbReference type="EMBL" id="JACHLY010000001">
    <property type="protein sequence ID" value="MBB6000079.1"/>
    <property type="molecule type" value="Genomic_DNA"/>
</dbReference>
<keyword evidence="2" id="KW-1185">Reference proteome</keyword>
<evidence type="ECO:0000313" key="2">
    <source>
        <dbReference type="Proteomes" id="UP000578077"/>
    </source>
</evidence>
<organism evidence="1 2">
    <name type="scientific">Streptomonospora salina</name>
    <dbReference type="NCBI Taxonomy" id="104205"/>
    <lineage>
        <taxon>Bacteria</taxon>
        <taxon>Bacillati</taxon>
        <taxon>Actinomycetota</taxon>
        <taxon>Actinomycetes</taxon>
        <taxon>Streptosporangiales</taxon>
        <taxon>Nocardiopsidaceae</taxon>
        <taxon>Streptomonospora</taxon>
    </lineage>
</organism>
<dbReference type="Gene3D" id="2.30.110.10">
    <property type="entry name" value="Electron Transport, Fmn-binding Protein, Chain A"/>
    <property type="match status" value="1"/>
</dbReference>
<protein>
    <submittedName>
        <fullName evidence="1">Flavin reductase (DIM6/NTAB) family NADH-FMN oxidoreductase RutF</fullName>
    </submittedName>
</protein>
<dbReference type="AlphaFoldDB" id="A0A841EFG8"/>
<gene>
    <name evidence="1" type="ORF">HNR25_003830</name>
</gene>
<reference evidence="1 2" key="1">
    <citation type="submission" date="2020-08" db="EMBL/GenBank/DDBJ databases">
        <title>Sequencing the genomes of 1000 actinobacteria strains.</title>
        <authorList>
            <person name="Klenk H.-P."/>
        </authorList>
    </citation>
    <scope>NUCLEOTIDE SEQUENCE [LARGE SCALE GENOMIC DNA]</scope>
    <source>
        <strain evidence="1 2">DSM 44593</strain>
    </source>
</reference>
<evidence type="ECO:0000313" key="1">
    <source>
        <dbReference type="EMBL" id="MBB6000079.1"/>
    </source>
</evidence>
<dbReference type="InterPro" id="IPR012349">
    <property type="entry name" value="Split_barrel_FMN-bd"/>
</dbReference>
<accession>A0A841EFG8</accession>
<sequence>MASHSLTLPTVPASMDNPSRLLGHARRTGRFGLNILGVHQVVLATAFACSGLEKFDGIACSAIPGITEVGAGGPRP</sequence>
<proteinExistence type="predicted"/>